<dbReference type="AlphaFoldDB" id="A0A183BIZ9"/>
<keyword evidence="1" id="KW-1185">Reference proteome</keyword>
<reference evidence="2" key="2">
    <citation type="submission" date="2016-06" db="UniProtKB">
        <authorList>
            <consortium name="WormBaseParasite"/>
        </authorList>
    </citation>
    <scope>IDENTIFICATION</scope>
</reference>
<protein>
    <submittedName>
        <fullName evidence="2">HORMA domain-containing protein</fullName>
    </submittedName>
</protein>
<sequence>MPAEQSKSAENNSKMHGVLLFFYARLFRKLAGLLEAPYKSPINPTKPQLSHREAQLIWITVAREIIAKQFPIDQHPVEFHLIAKFDEFDTPQLSHREAQLIWITVAREIIAKQFPIDQHPLEFHLIAKFDEFDTVPEQLLLAEIKFRNPLWLTGQTLALPSLFSDFSLRQFANIMKSSIMDKMSTHLYEMPTFTRKFMRICSNYFQPIRRH</sequence>
<name>A0A183BIZ9_GLOPA</name>
<dbReference type="Proteomes" id="UP000050741">
    <property type="component" value="Unassembled WGS sequence"/>
</dbReference>
<accession>A0A183BIZ9</accession>
<proteinExistence type="predicted"/>
<evidence type="ECO:0000313" key="1">
    <source>
        <dbReference type="Proteomes" id="UP000050741"/>
    </source>
</evidence>
<organism evidence="1 2">
    <name type="scientific">Globodera pallida</name>
    <name type="common">Potato cyst nematode worm</name>
    <name type="synonym">Heterodera pallida</name>
    <dbReference type="NCBI Taxonomy" id="36090"/>
    <lineage>
        <taxon>Eukaryota</taxon>
        <taxon>Metazoa</taxon>
        <taxon>Ecdysozoa</taxon>
        <taxon>Nematoda</taxon>
        <taxon>Chromadorea</taxon>
        <taxon>Rhabditida</taxon>
        <taxon>Tylenchina</taxon>
        <taxon>Tylenchomorpha</taxon>
        <taxon>Tylenchoidea</taxon>
        <taxon>Heteroderidae</taxon>
        <taxon>Heteroderinae</taxon>
        <taxon>Globodera</taxon>
    </lineage>
</organism>
<reference evidence="1" key="1">
    <citation type="submission" date="2014-05" db="EMBL/GenBank/DDBJ databases">
        <title>The genome and life-stage specific transcriptomes of Globodera pallida elucidate key aspects of plant parasitism by a cyst nematode.</title>
        <authorList>
            <person name="Cotton J.A."/>
            <person name="Lilley C.J."/>
            <person name="Jones L.M."/>
            <person name="Kikuchi T."/>
            <person name="Reid A.J."/>
            <person name="Thorpe P."/>
            <person name="Tsai I.J."/>
            <person name="Beasley H."/>
            <person name="Blok V."/>
            <person name="Cock P.J.A."/>
            <person name="Van den Akker S.E."/>
            <person name="Holroyd N."/>
            <person name="Hunt M."/>
            <person name="Mantelin S."/>
            <person name="Naghra H."/>
            <person name="Pain A."/>
            <person name="Palomares-Rius J.E."/>
            <person name="Zarowiecki M."/>
            <person name="Berriman M."/>
            <person name="Jones J.T."/>
            <person name="Urwin P.E."/>
        </authorList>
    </citation>
    <scope>NUCLEOTIDE SEQUENCE [LARGE SCALE GENOMIC DNA]</scope>
    <source>
        <strain evidence="1">Lindley</strain>
    </source>
</reference>
<dbReference type="WBParaSite" id="GPLIN_000057800">
    <property type="protein sequence ID" value="GPLIN_000057800"/>
    <property type="gene ID" value="GPLIN_000057800"/>
</dbReference>
<evidence type="ECO:0000313" key="2">
    <source>
        <dbReference type="WBParaSite" id="GPLIN_000057800"/>
    </source>
</evidence>